<evidence type="ECO:0000256" key="5">
    <source>
        <dbReference type="PROSITE-ProRule" id="PRU00708"/>
    </source>
</evidence>
<dbReference type="Proteomes" id="UP000059188">
    <property type="component" value="Unassembled WGS sequence"/>
</dbReference>
<name>A0A0B7FRL2_THACB</name>
<evidence type="ECO:0000256" key="1">
    <source>
        <dbReference type="ARBA" id="ARBA00006192"/>
    </source>
</evidence>
<evidence type="ECO:0000256" key="2">
    <source>
        <dbReference type="ARBA" id="ARBA00022737"/>
    </source>
</evidence>
<dbReference type="Pfam" id="PF13812">
    <property type="entry name" value="PPR_3"/>
    <property type="match status" value="1"/>
</dbReference>
<comment type="similarity">
    <text evidence="1">Belongs to the CCM1 family.</text>
</comment>
<reference evidence="7 8" key="1">
    <citation type="submission" date="2014-11" db="EMBL/GenBank/DDBJ databases">
        <authorList>
            <person name="Wibberg Daniel"/>
        </authorList>
    </citation>
    <scope>NUCLEOTIDE SEQUENCE [LARGE SCALE GENOMIC DNA]</scope>
    <source>
        <strain evidence="7">Rhizoctonia solani AG1-IB 7/3/14</strain>
    </source>
</reference>
<protein>
    <submittedName>
        <fullName evidence="7">Pentatricopeptide repeat-containing protein At5g64320, mitochondrial</fullName>
    </submittedName>
</protein>
<dbReference type="InterPro" id="IPR011990">
    <property type="entry name" value="TPR-like_helical_dom_sf"/>
</dbReference>
<dbReference type="OrthoDB" id="185373at2759"/>
<comment type="function">
    <text evidence="3">Regulates mitochondrial small subunit maturation by controlling 15S rRNA 5'-end processing. Localizes to the 5' precursor of the 15S rRNA in a position that is subsequently occupied by mS47 in the mature yeast mtSSU. Uses structure and sequence-specific RNA recognition, binding to a single-stranded region of the precursor and specifically recognizing bases -6 to -1. The exchange of Ccm1 for mS47 is coupled to the irreversible removal of precursor rRNA that is accompanied by conformational changes of the mitoribosomal proteins uS5m and mS26. These conformational changes signal completion of 5'-end rRNA processing through protection of the mature 5'-end of the 15S rRNA and stabilization of mS47. The removal of the 5' precursor together with the dissociation of Ccm1 may be catalyzed by the 5'-3' exoribonuclease Pet127. Involved in the specific removal of group I introns in mitochondrial encoded transcripts.</text>
</comment>
<dbReference type="PANTHER" id="PTHR47936">
    <property type="entry name" value="PPR_LONG DOMAIN-CONTAINING PROTEIN"/>
    <property type="match status" value="1"/>
</dbReference>
<comment type="subunit">
    <text evidence="4">Binds to mitochondrial small subunit 15S rRNA.</text>
</comment>
<sequence length="642" mass="72275">MGATVCSFCYYLEVHHRPGARAASESKAEHRSMPSKCPPRRVMTRLEVIRRRHEAQGIQLCPKPSVVVEPWKTFCCQFLKDVPGAYPWSGDLYPQCTFYFAFDWSGMSLTTLRRVAQRGLAKPIALSAISGIVYPVRHASSAEQIKKRLYDSSVLRIPMPTRDVATLNRRLQSRIEDRNIVGIIRLWITAIENGVRPDAVSYDTILKIVASFGLFDTTVKIFEDMIKMEVGNKQQGLNYVLESAAADSSLEAKAFKMFEEHGCSWDVITYQHILEALARRENLEMAAQVLAEMSEKGIAPNAQCIQTVILLASRMGMPQFAMELAINSENVPGVNTDQIRMAVLMSGAETMNAQVVQRAWDSVRRARCSPTEPLCVEILNTAARHGLPELARSVLEYLQETSQEIREHHLAPLLGSYAVAGQLREAYLTLDLFKEHRVKILPESASGLVQVIDKTSDALDNAWDVLSHLPRPVNVEAANATIEAAVNLSDMQRAIGIYKELPDLEVSPNAQTFDILLGGCLSISHAELGERLYQDMISRQLRPTLQTYSRLILLALTQDTYESAFSRLEEIKEKKFIPPQRIYEALVRRCVEEGDPRAELALEDMEICGYRVSMELRDYLLKNEKRQHTANEAMTWVKSVST</sequence>
<organism evidence="7 8">
    <name type="scientific">Thanatephorus cucumeris (strain AG1-IB / isolate 7/3/14)</name>
    <name type="common">Lettuce bottom rot fungus</name>
    <name type="synonym">Rhizoctonia solani</name>
    <dbReference type="NCBI Taxonomy" id="1108050"/>
    <lineage>
        <taxon>Eukaryota</taxon>
        <taxon>Fungi</taxon>
        <taxon>Dikarya</taxon>
        <taxon>Basidiomycota</taxon>
        <taxon>Agaricomycotina</taxon>
        <taxon>Agaricomycetes</taxon>
        <taxon>Cantharellales</taxon>
        <taxon>Ceratobasidiaceae</taxon>
        <taxon>Rhizoctonia</taxon>
        <taxon>Rhizoctonia solani AG-1</taxon>
    </lineage>
</organism>
<feature type="repeat" description="PPR" evidence="5">
    <location>
        <begin position="509"/>
        <end position="543"/>
    </location>
</feature>
<accession>A0A0B7FRL2</accession>
<evidence type="ECO:0000256" key="4">
    <source>
        <dbReference type="ARBA" id="ARBA00044511"/>
    </source>
</evidence>
<dbReference type="PANTHER" id="PTHR47936:SF1">
    <property type="entry name" value="PENTATRICOPEPTIDE REPEAT-CONTAINING PROTEIN GUN1, CHLOROPLASTIC"/>
    <property type="match status" value="1"/>
</dbReference>
<evidence type="ECO:0000313" key="8">
    <source>
        <dbReference type="Proteomes" id="UP000059188"/>
    </source>
</evidence>
<dbReference type="InterPro" id="IPR057027">
    <property type="entry name" value="TPR_mt"/>
</dbReference>
<dbReference type="STRING" id="1108050.A0A0B7FRL2"/>
<dbReference type="NCBIfam" id="TIGR00756">
    <property type="entry name" value="PPR"/>
    <property type="match status" value="1"/>
</dbReference>
<dbReference type="Gene3D" id="1.25.40.10">
    <property type="entry name" value="Tetratricopeptide repeat domain"/>
    <property type="match status" value="2"/>
</dbReference>
<dbReference type="Pfam" id="PF23276">
    <property type="entry name" value="TPR_24"/>
    <property type="match status" value="1"/>
</dbReference>
<evidence type="ECO:0000313" key="7">
    <source>
        <dbReference type="EMBL" id="CEL58873.1"/>
    </source>
</evidence>
<evidence type="ECO:0000256" key="3">
    <source>
        <dbReference type="ARBA" id="ARBA00044493"/>
    </source>
</evidence>
<feature type="domain" description="Pentatricopeptide repeat-containing protein-mitochondrial" evidence="6">
    <location>
        <begin position="374"/>
        <end position="500"/>
    </location>
</feature>
<dbReference type="PROSITE" id="PS51375">
    <property type="entry name" value="PPR"/>
    <property type="match status" value="2"/>
</dbReference>
<keyword evidence="8" id="KW-1185">Reference proteome</keyword>
<proteinExistence type="inferred from homology"/>
<dbReference type="InterPro" id="IPR002885">
    <property type="entry name" value="PPR_rpt"/>
</dbReference>
<gene>
    <name evidence="7" type="ORF">RSOLAG1IB_08903</name>
</gene>
<evidence type="ECO:0000259" key="6">
    <source>
        <dbReference type="Pfam" id="PF23276"/>
    </source>
</evidence>
<dbReference type="AlphaFoldDB" id="A0A0B7FRL2"/>
<dbReference type="EMBL" id="LN679134">
    <property type="protein sequence ID" value="CEL58873.1"/>
    <property type="molecule type" value="Genomic_DNA"/>
</dbReference>
<keyword evidence="2" id="KW-0677">Repeat</keyword>
<feature type="repeat" description="PPR" evidence="5">
    <location>
        <begin position="266"/>
        <end position="300"/>
    </location>
</feature>